<dbReference type="InterPro" id="IPR018476">
    <property type="entry name" value="GlyceroP-diester-Pdiesterase_M"/>
</dbReference>
<feature type="transmembrane region" description="Helical" evidence="2">
    <location>
        <begin position="143"/>
        <end position="172"/>
    </location>
</feature>
<feature type="transmembrane region" description="Helical" evidence="2">
    <location>
        <begin position="45"/>
        <end position="68"/>
    </location>
</feature>
<name>A0ABS1SJE9_9MICO</name>
<feature type="transmembrane region" description="Helical" evidence="2">
    <location>
        <begin position="88"/>
        <end position="109"/>
    </location>
</feature>
<keyword evidence="5" id="KW-1185">Reference proteome</keyword>
<reference evidence="4 5" key="1">
    <citation type="submission" date="2018-09" db="EMBL/GenBank/DDBJ databases">
        <title>Comparative genomics of Leucobacter spp.</title>
        <authorList>
            <person name="Reis A.C."/>
            <person name="Kolvenbach B.A."/>
            <person name="Corvini P.F.X."/>
            <person name="Nunes O.C."/>
        </authorList>
    </citation>
    <scope>NUCLEOTIDE SEQUENCE [LARGE SCALE GENOMIC DNA]</scope>
    <source>
        <strain evidence="4 5">TAN 31504</strain>
    </source>
</reference>
<keyword evidence="2" id="KW-0472">Membrane</keyword>
<feature type="transmembrane region" description="Helical" evidence="2">
    <location>
        <begin position="278"/>
        <end position="309"/>
    </location>
</feature>
<accession>A0ABS1SJE9</accession>
<evidence type="ECO:0000313" key="4">
    <source>
        <dbReference type="EMBL" id="MBL3680689.1"/>
    </source>
</evidence>
<keyword evidence="2" id="KW-1133">Transmembrane helix</keyword>
<protein>
    <recommendedName>
        <fullName evidence="3">Glycerophosphoryl diester phosphodiesterase membrane domain-containing protein</fullName>
    </recommendedName>
</protein>
<dbReference type="Proteomes" id="UP001645859">
    <property type="component" value="Unassembled WGS sequence"/>
</dbReference>
<feature type="compositionally biased region" description="Basic and acidic residues" evidence="1">
    <location>
        <begin position="1"/>
        <end position="15"/>
    </location>
</feature>
<sequence length="355" mass="36913">MTDARSEVPEPEHRLPGPSQPARFNPLDFGAVLGQSFSLVWKNPVPLLAVAGVIVWAVNLGAGTLAALAQSAAGLDGMSPGGIDGSLVGPYLGALLLQLIAALGAQVIAQGFALHHLRVALLGDRATSAELWRLLRVSGTRLLLVNLVFFGAGVAFAILVTGVMALAFMALFSSANAMLAAVIAVPVSFVIAAGLGVPFLWLTFRLQLASGVVVFERTTVRHALRRSWELTRGRVWRIAGTQLVISLACGVVGAVLMFIIVVVGVLSSPTSPADMTAALLPGIIGSVPVFAVGAFGAMVANTAIGLLYVDARFREDWLWTTLNGYAAARIAGVPASQLADPFVTPPAPHTNFPGT</sequence>
<feature type="transmembrane region" description="Helical" evidence="2">
    <location>
        <begin position="178"/>
        <end position="202"/>
    </location>
</feature>
<dbReference type="RefSeq" id="WP_202345961.1">
    <property type="nucleotide sequence ID" value="NZ_BAAAPI010000010.1"/>
</dbReference>
<evidence type="ECO:0000256" key="2">
    <source>
        <dbReference type="SAM" id="Phobius"/>
    </source>
</evidence>
<dbReference type="EMBL" id="QYAC01000009">
    <property type="protein sequence ID" value="MBL3680689.1"/>
    <property type="molecule type" value="Genomic_DNA"/>
</dbReference>
<evidence type="ECO:0000259" key="3">
    <source>
        <dbReference type="Pfam" id="PF10110"/>
    </source>
</evidence>
<organism evidence="4 5">
    <name type="scientific">Leucobacter chromiireducens subsp. solipictus</name>
    <dbReference type="NCBI Taxonomy" id="398235"/>
    <lineage>
        <taxon>Bacteria</taxon>
        <taxon>Bacillati</taxon>
        <taxon>Actinomycetota</taxon>
        <taxon>Actinomycetes</taxon>
        <taxon>Micrococcales</taxon>
        <taxon>Microbacteriaceae</taxon>
        <taxon>Leucobacter</taxon>
    </lineage>
</organism>
<gene>
    <name evidence="4" type="ORF">D3230_15525</name>
</gene>
<evidence type="ECO:0000313" key="5">
    <source>
        <dbReference type="Proteomes" id="UP001645859"/>
    </source>
</evidence>
<feature type="region of interest" description="Disordered" evidence="1">
    <location>
        <begin position="1"/>
        <end position="22"/>
    </location>
</feature>
<feature type="transmembrane region" description="Helical" evidence="2">
    <location>
        <begin position="243"/>
        <end position="266"/>
    </location>
</feature>
<evidence type="ECO:0000256" key="1">
    <source>
        <dbReference type="SAM" id="MobiDB-lite"/>
    </source>
</evidence>
<keyword evidence="2" id="KW-0812">Transmembrane</keyword>
<proteinExistence type="predicted"/>
<comment type="caution">
    <text evidence="4">The sequence shown here is derived from an EMBL/GenBank/DDBJ whole genome shotgun (WGS) entry which is preliminary data.</text>
</comment>
<dbReference type="Pfam" id="PF10110">
    <property type="entry name" value="GPDPase_memb"/>
    <property type="match status" value="1"/>
</dbReference>
<feature type="domain" description="Glycerophosphoryl diester phosphodiesterase membrane" evidence="3">
    <location>
        <begin position="198"/>
        <end position="266"/>
    </location>
</feature>